<dbReference type="RefSeq" id="WP_136969444.1">
    <property type="nucleotide sequence ID" value="NZ_JARZHI010000007.1"/>
</dbReference>
<evidence type="ECO:0000259" key="1">
    <source>
        <dbReference type="Pfam" id="PF13191"/>
    </source>
</evidence>
<reference evidence="2 3" key="1">
    <citation type="submission" date="2023-04" db="EMBL/GenBank/DDBJ databases">
        <title>The genome sequence of Polyangium sorediatum DSM14670.</title>
        <authorList>
            <person name="Zhang X."/>
        </authorList>
    </citation>
    <scope>NUCLEOTIDE SEQUENCE [LARGE SCALE GENOMIC DNA]</scope>
    <source>
        <strain evidence="2 3">DSM 14670</strain>
    </source>
</reference>
<comment type="caution">
    <text evidence="2">The sequence shown here is derived from an EMBL/GenBank/DDBJ whole genome shotgun (WGS) entry which is preliminary data.</text>
</comment>
<gene>
    <name evidence="2" type="ORF">QHF89_11850</name>
</gene>
<dbReference type="InterPro" id="IPR041664">
    <property type="entry name" value="AAA_16"/>
</dbReference>
<name>A0ABT6NPI8_9BACT</name>
<feature type="domain" description="Orc1-like AAA ATPase" evidence="1">
    <location>
        <begin position="48"/>
        <end position="292"/>
    </location>
</feature>
<dbReference type="Proteomes" id="UP001160301">
    <property type="component" value="Unassembled WGS sequence"/>
</dbReference>
<keyword evidence="2" id="KW-0547">Nucleotide-binding</keyword>
<dbReference type="SUPFAM" id="SSF52540">
    <property type="entry name" value="P-loop containing nucleoside triphosphate hydrolases"/>
    <property type="match status" value="1"/>
</dbReference>
<organism evidence="2 3">
    <name type="scientific">Polyangium sorediatum</name>
    <dbReference type="NCBI Taxonomy" id="889274"/>
    <lineage>
        <taxon>Bacteria</taxon>
        <taxon>Pseudomonadati</taxon>
        <taxon>Myxococcota</taxon>
        <taxon>Polyangia</taxon>
        <taxon>Polyangiales</taxon>
        <taxon>Polyangiaceae</taxon>
        <taxon>Polyangium</taxon>
    </lineage>
</organism>
<sequence>MKIMTEHDALLEVFLSSTRKDLFHSVEHRTQIWREDPFDVECVHEKAREQFQKLLAQATGPQGLDSGRILLLLGESGSGKTHLVRAFRNHVHVHGLGFVGYMQMTTAITSYSRYLVSNLIDSLDQAYYESTGTTSGLLRLSTAIATRCGDVDAIRALCEAPTLSMQEIVDLVERAADRLIAHPRYADLDLDLVRALLFLQRQDPALKKRVIKYLRCEALSERDRKYLGDISPRVGEEDAQRLVEQLGRLIAAFDNRSLVLCVDQFEDTGYVADDAEAQFRRVMTSLCAVADQVPSSIIVITCLGDYYRVVKPRLTRSTLDRLERDPPPVELFAPRSAEEVEKIIAHRLGHLYEVSGVKPRAGTVDPIYPFPRAIVQRLEGLRVRDVLDECQRFREACIDAGRLVEFAGIPVPVVSPPPPDGGRIEKAEKIEKERLERDWNDFLVQYREDGPEVEAEIARLFAWAVGACAEELGGKYRFEVAVKGETIDIKVLVPKPNGVPRVVEELLVAVCNRNPHGNGLRTQALAARKQAGKRTLGLLRTVEFPKNRTTQIWKLLDEITRSGGRKGVLEESDLRKIAAFQWFRDEHRERPHFQAWVRDGRLLARIPAIDHLLALDNLQRFDVR</sequence>
<keyword evidence="2" id="KW-0067">ATP-binding</keyword>
<dbReference type="InterPro" id="IPR025662">
    <property type="entry name" value="Sigma_54_int_dom_ATP-bd_1"/>
</dbReference>
<proteinExistence type="predicted"/>
<dbReference type="Gene3D" id="3.40.50.300">
    <property type="entry name" value="P-loop containing nucleotide triphosphate hydrolases"/>
    <property type="match status" value="1"/>
</dbReference>
<dbReference type="Pfam" id="PF13191">
    <property type="entry name" value="AAA_16"/>
    <property type="match status" value="1"/>
</dbReference>
<dbReference type="EMBL" id="JARZHI010000007">
    <property type="protein sequence ID" value="MDI1430198.1"/>
    <property type="molecule type" value="Genomic_DNA"/>
</dbReference>
<dbReference type="PROSITE" id="PS00675">
    <property type="entry name" value="SIGMA54_INTERACT_1"/>
    <property type="match status" value="1"/>
</dbReference>
<accession>A0ABT6NPI8</accession>
<evidence type="ECO:0000313" key="3">
    <source>
        <dbReference type="Proteomes" id="UP001160301"/>
    </source>
</evidence>
<dbReference type="InterPro" id="IPR027417">
    <property type="entry name" value="P-loop_NTPase"/>
</dbReference>
<keyword evidence="3" id="KW-1185">Reference proteome</keyword>
<evidence type="ECO:0000313" key="2">
    <source>
        <dbReference type="EMBL" id="MDI1430198.1"/>
    </source>
</evidence>
<dbReference type="GO" id="GO:0005524">
    <property type="term" value="F:ATP binding"/>
    <property type="evidence" value="ECO:0007669"/>
    <property type="project" value="UniProtKB-KW"/>
</dbReference>
<protein>
    <submittedName>
        <fullName evidence="2">ATP-binding protein</fullName>
    </submittedName>
</protein>